<evidence type="ECO:0000313" key="3">
    <source>
        <dbReference type="Proteomes" id="UP000663882"/>
    </source>
</evidence>
<evidence type="ECO:0000313" key="1">
    <source>
        <dbReference type="EMBL" id="CAF1485790.1"/>
    </source>
</evidence>
<reference evidence="1" key="1">
    <citation type="submission" date="2021-02" db="EMBL/GenBank/DDBJ databases">
        <authorList>
            <person name="Nowell W R."/>
        </authorList>
    </citation>
    <scope>NUCLEOTIDE SEQUENCE</scope>
</reference>
<proteinExistence type="predicted"/>
<accession>A0A815S415</accession>
<name>A0A815S415_9BILA</name>
<dbReference type="EMBL" id="CAJOAX010016442">
    <property type="protein sequence ID" value="CAF4164517.1"/>
    <property type="molecule type" value="Genomic_DNA"/>
</dbReference>
<feature type="non-terminal residue" evidence="1">
    <location>
        <position position="34"/>
    </location>
</feature>
<comment type="caution">
    <text evidence="1">The sequence shown here is derived from an EMBL/GenBank/DDBJ whole genome shotgun (WGS) entry which is preliminary data.</text>
</comment>
<evidence type="ECO:0000313" key="2">
    <source>
        <dbReference type="EMBL" id="CAF4164517.1"/>
    </source>
</evidence>
<dbReference type="Proteomes" id="UP000663882">
    <property type="component" value="Unassembled WGS sequence"/>
</dbReference>
<dbReference type="AlphaFoldDB" id="A0A815S415"/>
<sequence length="34" mass="4070">MNKRFDRAYQVVPNRQMEQLERVPGRLLASFTMS</sequence>
<protein>
    <submittedName>
        <fullName evidence="1">Uncharacterized protein</fullName>
    </submittedName>
</protein>
<dbReference type="EMBL" id="CAJNOO010008781">
    <property type="protein sequence ID" value="CAF1485790.1"/>
    <property type="molecule type" value="Genomic_DNA"/>
</dbReference>
<dbReference type="Proteomes" id="UP000663823">
    <property type="component" value="Unassembled WGS sequence"/>
</dbReference>
<gene>
    <name evidence="2" type="ORF">OTI717_LOCUS36882</name>
    <name evidence="1" type="ORF">RFH988_LOCUS38192</name>
</gene>
<organism evidence="1 3">
    <name type="scientific">Rotaria sordida</name>
    <dbReference type="NCBI Taxonomy" id="392033"/>
    <lineage>
        <taxon>Eukaryota</taxon>
        <taxon>Metazoa</taxon>
        <taxon>Spiralia</taxon>
        <taxon>Gnathifera</taxon>
        <taxon>Rotifera</taxon>
        <taxon>Eurotatoria</taxon>
        <taxon>Bdelloidea</taxon>
        <taxon>Philodinida</taxon>
        <taxon>Philodinidae</taxon>
        <taxon>Rotaria</taxon>
    </lineage>
</organism>